<dbReference type="EMBL" id="CAJOBJ010006288">
    <property type="protein sequence ID" value="CAF4056315.1"/>
    <property type="molecule type" value="Genomic_DNA"/>
</dbReference>
<accession>A0A8S2PIW3</accession>
<feature type="region of interest" description="Disordered" evidence="1">
    <location>
        <begin position="130"/>
        <end position="178"/>
    </location>
</feature>
<dbReference type="AlphaFoldDB" id="A0A8S2PIW3"/>
<dbReference type="Proteomes" id="UP000681720">
    <property type="component" value="Unassembled WGS sequence"/>
</dbReference>
<evidence type="ECO:0000313" key="3">
    <source>
        <dbReference type="EMBL" id="CAF4089351.1"/>
    </source>
</evidence>
<evidence type="ECO:0000313" key="2">
    <source>
        <dbReference type="EMBL" id="CAF4056315.1"/>
    </source>
</evidence>
<evidence type="ECO:0000256" key="1">
    <source>
        <dbReference type="SAM" id="MobiDB-lite"/>
    </source>
</evidence>
<gene>
    <name evidence="3" type="ORF">BYL167_LOCUS18516</name>
    <name evidence="2" type="ORF">GIL414_LOCUS14706</name>
</gene>
<comment type="caution">
    <text evidence="2">The sequence shown here is derived from an EMBL/GenBank/DDBJ whole genome shotgun (WGS) entry which is preliminary data.</text>
</comment>
<reference evidence="2" key="1">
    <citation type="submission" date="2021-02" db="EMBL/GenBank/DDBJ databases">
        <authorList>
            <person name="Nowell W R."/>
        </authorList>
    </citation>
    <scope>NUCLEOTIDE SEQUENCE</scope>
</reference>
<sequence>SLEDGYEQLRDLVISYLGLEDDRLDAPRPNTSDEIKRFDDFDIQRSDSFLPSTNATGCRNSSHPSVDTPIMPGTNGTSQNIRLKFGGSAPPAMMSSDFTLRLSAKSRIKDLFDAKTANIKNQLRRQISRTVPIATRKDNTNAVDGRSSDNRGTKSAPTNDPTKHSPDSSIDNVPDQEDILLLDQNSYNDLQDVEDNMSVRS</sequence>
<protein>
    <submittedName>
        <fullName evidence="2">Uncharacterized protein</fullName>
    </submittedName>
</protein>
<name>A0A8S2PIW3_9BILA</name>
<proteinExistence type="predicted"/>
<feature type="non-terminal residue" evidence="2">
    <location>
        <position position="1"/>
    </location>
</feature>
<dbReference type="EMBL" id="CAJOBH010007616">
    <property type="protein sequence ID" value="CAF4089351.1"/>
    <property type="molecule type" value="Genomic_DNA"/>
</dbReference>
<organism evidence="2 4">
    <name type="scientific">Rotaria magnacalcarata</name>
    <dbReference type="NCBI Taxonomy" id="392030"/>
    <lineage>
        <taxon>Eukaryota</taxon>
        <taxon>Metazoa</taxon>
        <taxon>Spiralia</taxon>
        <taxon>Gnathifera</taxon>
        <taxon>Rotifera</taxon>
        <taxon>Eurotatoria</taxon>
        <taxon>Bdelloidea</taxon>
        <taxon>Philodinida</taxon>
        <taxon>Philodinidae</taxon>
        <taxon>Rotaria</taxon>
    </lineage>
</organism>
<dbReference type="Proteomes" id="UP000681967">
    <property type="component" value="Unassembled WGS sequence"/>
</dbReference>
<evidence type="ECO:0000313" key="4">
    <source>
        <dbReference type="Proteomes" id="UP000681720"/>
    </source>
</evidence>
<feature type="compositionally biased region" description="Polar residues" evidence="1">
    <location>
        <begin position="49"/>
        <end position="65"/>
    </location>
</feature>
<feature type="region of interest" description="Disordered" evidence="1">
    <location>
        <begin position="49"/>
        <end position="75"/>
    </location>
</feature>